<sequence length="75" mass="8220">MKDRAETHDRGEETHKGQRRRRQAERGAPAPFVSRVSLVLCEIPSPSVGFAAPAWLEVCFVIGCELGVSLVAQIC</sequence>
<name>A0A2N9IMW4_FAGSY</name>
<organism evidence="2">
    <name type="scientific">Fagus sylvatica</name>
    <name type="common">Beechnut</name>
    <dbReference type="NCBI Taxonomy" id="28930"/>
    <lineage>
        <taxon>Eukaryota</taxon>
        <taxon>Viridiplantae</taxon>
        <taxon>Streptophyta</taxon>
        <taxon>Embryophyta</taxon>
        <taxon>Tracheophyta</taxon>
        <taxon>Spermatophyta</taxon>
        <taxon>Magnoliopsida</taxon>
        <taxon>eudicotyledons</taxon>
        <taxon>Gunneridae</taxon>
        <taxon>Pentapetalae</taxon>
        <taxon>rosids</taxon>
        <taxon>fabids</taxon>
        <taxon>Fagales</taxon>
        <taxon>Fagaceae</taxon>
        <taxon>Fagus</taxon>
    </lineage>
</organism>
<gene>
    <name evidence="2" type="ORF">FSB_LOCUS53710</name>
</gene>
<protein>
    <submittedName>
        <fullName evidence="2">Uncharacterized protein</fullName>
    </submittedName>
</protein>
<proteinExistence type="predicted"/>
<reference evidence="2" key="1">
    <citation type="submission" date="2018-02" db="EMBL/GenBank/DDBJ databases">
        <authorList>
            <person name="Cohen D.B."/>
            <person name="Kent A.D."/>
        </authorList>
    </citation>
    <scope>NUCLEOTIDE SEQUENCE</scope>
</reference>
<accession>A0A2N9IMW4</accession>
<evidence type="ECO:0000313" key="2">
    <source>
        <dbReference type="EMBL" id="SPD25828.1"/>
    </source>
</evidence>
<evidence type="ECO:0000256" key="1">
    <source>
        <dbReference type="SAM" id="MobiDB-lite"/>
    </source>
</evidence>
<feature type="region of interest" description="Disordered" evidence="1">
    <location>
        <begin position="1"/>
        <end position="28"/>
    </location>
</feature>
<feature type="compositionally biased region" description="Basic and acidic residues" evidence="1">
    <location>
        <begin position="1"/>
        <end position="16"/>
    </location>
</feature>
<dbReference type="EMBL" id="OIVN01006133">
    <property type="protein sequence ID" value="SPD25828.1"/>
    <property type="molecule type" value="Genomic_DNA"/>
</dbReference>
<dbReference type="AlphaFoldDB" id="A0A2N9IMW4"/>